<evidence type="ECO:0000313" key="13">
    <source>
        <dbReference type="EMBL" id="KAG7397980.1"/>
    </source>
</evidence>
<dbReference type="AlphaFoldDB" id="A0A8T1X2P5"/>
<keyword evidence="5" id="KW-0862">Zinc</keyword>
<evidence type="ECO:0000256" key="5">
    <source>
        <dbReference type="ARBA" id="ARBA00022833"/>
    </source>
</evidence>
<evidence type="ECO:0000256" key="4">
    <source>
        <dbReference type="ARBA" id="ARBA00022771"/>
    </source>
</evidence>
<feature type="compositionally biased region" description="Basic and acidic residues" evidence="11">
    <location>
        <begin position="69"/>
        <end position="87"/>
    </location>
</feature>
<dbReference type="GO" id="GO:0042790">
    <property type="term" value="P:nucleolar large rRNA transcription by RNA polymerase I"/>
    <property type="evidence" value="ECO:0007669"/>
    <property type="project" value="TreeGrafter"/>
</dbReference>
<dbReference type="GO" id="GO:0008270">
    <property type="term" value="F:zinc ion binding"/>
    <property type="evidence" value="ECO:0007669"/>
    <property type="project" value="UniProtKB-KW"/>
</dbReference>
<evidence type="ECO:0000256" key="11">
    <source>
        <dbReference type="SAM" id="MobiDB-lite"/>
    </source>
</evidence>
<dbReference type="GO" id="GO:0001164">
    <property type="term" value="F:RNA polymerase I core promoter sequence-specific DNA binding"/>
    <property type="evidence" value="ECO:0007669"/>
    <property type="project" value="InterPro"/>
</dbReference>
<comment type="subcellular location">
    <subcellularLocation>
        <location evidence="1">Nucleus</location>
        <location evidence="1">Nucleolus</location>
    </subcellularLocation>
</comment>
<name>A0A8T1X2P5_9STRA</name>
<dbReference type="PANTHER" id="PTHR31576">
    <property type="entry name" value="TATA BOX-BINDING PROTEIN-ASSOCIATED FACTOR RNA POLYMERASE I SUBUNIT B"/>
    <property type="match status" value="1"/>
</dbReference>
<keyword evidence="8" id="KW-0804">Transcription</keyword>
<feature type="region of interest" description="Disordered" evidence="11">
    <location>
        <begin position="56"/>
        <end position="87"/>
    </location>
</feature>
<comment type="similarity">
    <text evidence="2">Belongs to the RRN7/TAF1B family.</text>
</comment>
<reference evidence="13" key="1">
    <citation type="submission" date="2021-02" db="EMBL/GenBank/DDBJ databases">
        <authorList>
            <person name="Palmer J.M."/>
        </authorList>
    </citation>
    <scope>NUCLEOTIDE SEQUENCE</scope>
    <source>
        <strain evidence="13">SCRP23</strain>
    </source>
</reference>
<dbReference type="InterPro" id="IPR000679">
    <property type="entry name" value="Znf_GATA"/>
</dbReference>
<evidence type="ECO:0000256" key="3">
    <source>
        <dbReference type="ARBA" id="ARBA00022723"/>
    </source>
</evidence>
<evidence type="ECO:0000256" key="7">
    <source>
        <dbReference type="ARBA" id="ARBA00023125"/>
    </source>
</evidence>
<keyword evidence="14" id="KW-1185">Reference proteome</keyword>
<evidence type="ECO:0000256" key="9">
    <source>
        <dbReference type="ARBA" id="ARBA00023242"/>
    </source>
</evidence>
<gene>
    <name evidence="13" type="primary">DNAL1_1</name>
    <name evidence="13" type="ORF">PHYBOEH_011909</name>
</gene>
<evidence type="ECO:0000256" key="10">
    <source>
        <dbReference type="PROSITE-ProRule" id="PRU00094"/>
    </source>
</evidence>
<evidence type="ECO:0000256" key="1">
    <source>
        <dbReference type="ARBA" id="ARBA00004604"/>
    </source>
</evidence>
<keyword evidence="3" id="KW-0479">Metal-binding</keyword>
<dbReference type="GO" id="GO:0070860">
    <property type="term" value="C:RNA polymerase I core factor complex"/>
    <property type="evidence" value="ECO:0007669"/>
    <property type="project" value="InterPro"/>
</dbReference>
<accession>A0A8T1X2P5</accession>
<protein>
    <submittedName>
        <fullName evidence="13">Dynein light chain 1, axonemal</fullName>
    </submittedName>
</protein>
<evidence type="ECO:0000256" key="8">
    <source>
        <dbReference type="ARBA" id="ARBA00023163"/>
    </source>
</evidence>
<keyword evidence="9" id="KW-0539">Nucleus</keyword>
<evidence type="ECO:0000256" key="2">
    <source>
        <dbReference type="ARBA" id="ARBA00006899"/>
    </source>
</evidence>
<sequence length="392" mass="45779">MLECTNCGAVGDSFFSTNFSGEMVCELCGTQSFQQARNETQDVEDMGIDVMRVSQMLKRQQPRKKRKGEGKLKPSEKRQTPTKQKPGDVELRDCLIATQTILDFQARTLVERVGVETFPPDYIRVVKELWFKFMETWGTKGEVPLLRCFTEFFLPNRLKEENCDPTITRDMLEQWDADREQKQAEQEQEERESEEKREDQSRTEETKAEDNEAVKKYEQDSIKSEGGKRRRKRRNMSQWKSADYTERLDKFSIMDLLGLLMLSSRVLNLGLLPSDFANWISTGVLPFHNLLATACMDAPDHVEGLRSQETKGDWRDDEKDPTYFYPKYTFSSQRRGAMHSAFENLLELLCQQIERDFKSLIRRRYDNPLPNLAIDAKWKTEPTDILAKKEEN</sequence>
<organism evidence="13 14">
    <name type="scientific">Phytophthora boehmeriae</name>
    <dbReference type="NCBI Taxonomy" id="109152"/>
    <lineage>
        <taxon>Eukaryota</taxon>
        <taxon>Sar</taxon>
        <taxon>Stramenopiles</taxon>
        <taxon>Oomycota</taxon>
        <taxon>Peronosporomycetes</taxon>
        <taxon>Peronosporales</taxon>
        <taxon>Peronosporaceae</taxon>
        <taxon>Phytophthora</taxon>
    </lineage>
</organism>
<evidence type="ECO:0000256" key="6">
    <source>
        <dbReference type="ARBA" id="ARBA00023015"/>
    </source>
</evidence>
<feature type="region of interest" description="Disordered" evidence="11">
    <location>
        <begin position="177"/>
        <end position="236"/>
    </location>
</feature>
<dbReference type="PROSITE" id="PS50114">
    <property type="entry name" value="GATA_ZN_FINGER_2"/>
    <property type="match status" value="1"/>
</dbReference>
<feature type="compositionally biased region" description="Basic and acidic residues" evidence="11">
    <location>
        <begin position="193"/>
        <end position="227"/>
    </location>
</feature>
<dbReference type="Proteomes" id="UP000693981">
    <property type="component" value="Unassembled WGS sequence"/>
</dbReference>
<dbReference type="PANTHER" id="PTHR31576:SF2">
    <property type="entry name" value="TATA BOX-BINDING PROTEIN-ASSOCIATED FACTOR RNA POLYMERASE I SUBUNIT B"/>
    <property type="match status" value="1"/>
</dbReference>
<proteinExistence type="inferred from homology"/>
<evidence type="ECO:0000313" key="14">
    <source>
        <dbReference type="Proteomes" id="UP000693981"/>
    </source>
</evidence>
<dbReference type="InterPro" id="IPR033599">
    <property type="entry name" value="TAF1B/Rrn7"/>
</dbReference>
<dbReference type="GO" id="GO:0006355">
    <property type="term" value="P:regulation of DNA-templated transcription"/>
    <property type="evidence" value="ECO:0007669"/>
    <property type="project" value="InterPro"/>
</dbReference>
<evidence type="ECO:0000259" key="12">
    <source>
        <dbReference type="PROSITE" id="PS50114"/>
    </source>
</evidence>
<dbReference type="OrthoDB" id="266138at2759"/>
<keyword evidence="6" id="KW-0805">Transcription regulation</keyword>
<feature type="domain" description="GATA-type" evidence="12">
    <location>
        <begin position="1"/>
        <end position="29"/>
    </location>
</feature>
<comment type="caution">
    <text evidence="13">The sequence shown here is derived from an EMBL/GenBank/DDBJ whole genome shotgun (WGS) entry which is preliminary data.</text>
</comment>
<dbReference type="EMBL" id="JAGDFL010000094">
    <property type="protein sequence ID" value="KAG7397980.1"/>
    <property type="molecule type" value="Genomic_DNA"/>
</dbReference>
<keyword evidence="7" id="KW-0238">DNA-binding</keyword>
<keyword evidence="4 10" id="KW-0863">Zinc-finger</keyword>